<dbReference type="GO" id="GO:0005576">
    <property type="term" value="C:extracellular region"/>
    <property type="evidence" value="ECO:0007669"/>
    <property type="project" value="UniProtKB-SubCell"/>
</dbReference>
<reference evidence="12 13" key="1">
    <citation type="journal article" date="2018" name="Nat. Ecol. Evol.">
        <title>Pezizomycetes genomes reveal the molecular basis of ectomycorrhizal truffle lifestyle.</title>
        <authorList>
            <person name="Murat C."/>
            <person name="Payen T."/>
            <person name="Noel B."/>
            <person name="Kuo A."/>
            <person name="Morin E."/>
            <person name="Chen J."/>
            <person name="Kohler A."/>
            <person name="Krizsan K."/>
            <person name="Balestrini R."/>
            <person name="Da Silva C."/>
            <person name="Montanini B."/>
            <person name="Hainaut M."/>
            <person name="Levati E."/>
            <person name="Barry K.W."/>
            <person name="Belfiori B."/>
            <person name="Cichocki N."/>
            <person name="Clum A."/>
            <person name="Dockter R.B."/>
            <person name="Fauchery L."/>
            <person name="Guy J."/>
            <person name="Iotti M."/>
            <person name="Le Tacon F."/>
            <person name="Lindquist E.A."/>
            <person name="Lipzen A."/>
            <person name="Malagnac F."/>
            <person name="Mello A."/>
            <person name="Molinier V."/>
            <person name="Miyauchi S."/>
            <person name="Poulain J."/>
            <person name="Riccioni C."/>
            <person name="Rubini A."/>
            <person name="Sitrit Y."/>
            <person name="Splivallo R."/>
            <person name="Traeger S."/>
            <person name="Wang M."/>
            <person name="Zifcakova L."/>
            <person name="Wipf D."/>
            <person name="Zambonelli A."/>
            <person name="Paolocci F."/>
            <person name="Nowrousian M."/>
            <person name="Ottonello S."/>
            <person name="Baldrian P."/>
            <person name="Spatafora J.W."/>
            <person name="Henrissat B."/>
            <person name="Nagy L.G."/>
            <person name="Aury J.M."/>
            <person name="Wincker P."/>
            <person name="Grigoriev I.V."/>
            <person name="Bonfante P."/>
            <person name="Martin F.M."/>
        </authorList>
    </citation>
    <scope>NUCLEOTIDE SEQUENCE [LARGE SCALE GENOMIC DNA]</scope>
    <source>
        <strain evidence="12 13">CCBAS932</strain>
    </source>
</reference>
<organism evidence="12 13">
    <name type="scientific">Morchella conica CCBAS932</name>
    <dbReference type="NCBI Taxonomy" id="1392247"/>
    <lineage>
        <taxon>Eukaryota</taxon>
        <taxon>Fungi</taxon>
        <taxon>Dikarya</taxon>
        <taxon>Ascomycota</taxon>
        <taxon>Pezizomycotina</taxon>
        <taxon>Pezizomycetes</taxon>
        <taxon>Pezizales</taxon>
        <taxon>Morchellaceae</taxon>
        <taxon>Morchella</taxon>
    </lineage>
</organism>
<evidence type="ECO:0000313" key="13">
    <source>
        <dbReference type="Proteomes" id="UP000277580"/>
    </source>
</evidence>
<proteinExistence type="inferred from homology"/>
<dbReference type="STRING" id="1392247.A0A3N4KAT0"/>
<evidence type="ECO:0000256" key="1">
    <source>
        <dbReference type="ARBA" id="ARBA00004613"/>
    </source>
</evidence>
<dbReference type="Gene3D" id="3.20.20.80">
    <property type="entry name" value="Glycosidases"/>
    <property type="match status" value="1"/>
</dbReference>
<evidence type="ECO:0000256" key="4">
    <source>
        <dbReference type="ARBA" id="ARBA00022729"/>
    </source>
</evidence>
<evidence type="ECO:0000256" key="8">
    <source>
        <dbReference type="ARBA" id="ARBA00036824"/>
    </source>
</evidence>
<dbReference type="AlphaFoldDB" id="A0A3N4KAT0"/>
<evidence type="ECO:0000256" key="3">
    <source>
        <dbReference type="ARBA" id="ARBA00022525"/>
    </source>
</evidence>
<evidence type="ECO:0000256" key="6">
    <source>
        <dbReference type="ARBA" id="ARBA00023295"/>
    </source>
</evidence>
<comment type="catalytic activity">
    <reaction evidence="8">
        <text>Successive hydrolysis of beta-D-glucose units from the non-reducing ends of (1-&gt;3)-beta-D-glucans, releasing alpha-glucose.</text>
        <dbReference type="EC" id="3.2.1.58"/>
    </reaction>
</comment>
<name>A0A3N4KAT0_9PEZI</name>
<gene>
    <name evidence="12" type="ORF">P167DRAFT_529831</name>
</gene>
<dbReference type="InterPro" id="IPR050386">
    <property type="entry name" value="Glycosyl_hydrolase_5"/>
</dbReference>
<dbReference type="GO" id="GO:0004338">
    <property type="term" value="F:glucan exo-1,3-beta-glucosidase activity"/>
    <property type="evidence" value="ECO:0007669"/>
    <property type="project" value="UniProtKB-EC"/>
</dbReference>
<comment type="similarity">
    <text evidence="2 10">Belongs to the glycosyl hydrolase 5 (cellulase A) family.</text>
</comment>
<dbReference type="GO" id="GO:0009986">
    <property type="term" value="C:cell surface"/>
    <property type="evidence" value="ECO:0007669"/>
    <property type="project" value="TreeGrafter"/>
</dbReference>
<dbReference type="SUPFAM" id="SSF51445">
    <property type="entry name" value="(Trans)glycosidases"/>
    <property type="match status" value="1"/>
</dbReference>
<keyword evidence="6 10" id="KW-0326">Glycosidase</keyword>
<comment type="subcellular location">
    <subcellularLocation>
        <location evidence="1">Secreted</location>
    </subcellularLocation>
</comment>
<dbReference type="GO" id="GO:0009251">
    <property type="term" value="P:glucan catabolic process"/>
    <property type="evidence" value="ECO:0007669"/>
    <property type="project" value="TreeGrafter"/>
</dbReference>
<evidence type="ECO:0000256" key="10">
    <source>
        <dbReference type="RuleBase" id="RU361153"/>
    </source>
</evidence>
<dbReference type="InParanoid" id="A0A3N4KAT0"/>
<evidence type="ECO:0000259" key="11">
    <source>
        <dbReference type="Pfam" id="PF00150"/>
    </source>
</evidence>
<evidence type="ECO:0000313" key="12">
    <source>
        <dbReference type="EMBL" id="RPB07606.1"/>
    </source>
</evidence>
<keyword evidence="3" id="KW-0964">Secreted</keyword>
<dbReference type="EMBL" id="ML119179">
    <property type="protein sequence ID" value="RPB07606.1"/>
    <property type="molecule type" value="Genomic_DNA"/>
</dbReference>
<dbReference type="InterPro" id="IPR017853">
    <property type="entry name" value="GH"/>
</dbReference>
<keyword evidence="4" id="KW-0732">Signal</keyword>
<protein>
    <recommendedName>
        <fullName evidence="9">glucan 1,3-beta-glucosidase</fullName>
        <ecNumber evidence="9">3.2.1.58</ecNumber>
    </recommendedName>
</protein>
<dbReference type="EC" id="3.2.1.58" evidence="9"/>
<evidence type="ECO:0000256" key="9">
    <source>
        <dbReference type="ARBA" id="ARBA00038929"/>
    </source>
</evidence>
<keyword evidence="13" id="KW-1185">Reference proteome</keyword>
<dbReference type="GO" id="GO:0071555">
    <property type="term" value="P:cell wall organization"/>
    <property type="evidence" value="ECO:0007669"/>
    <property type="project" value="UniProtKB-KW"/>
</dbReference>
<dbReference type="Pfam" id="PF00150">
    <property type="entry name" value="Cellulase"/>
    <property type="match status" value="1"/>
</dbReference>
<dbReference type="PROSITE" id="PS00659">
    <property type="entry name" value="GLYCOSYL_HYDROL_F5"/>
    <property type="match status" value="1"/>
</dbReference>
<feature type="domain" description="Glycoside hydrolase family 5" evidence="11">
    <location>
        <begin position="30"/>
        <end position="267"/>
    </location>
</feature>
<keyword evidence="5 10" id="KW-0378">Hydrolase</keyword>
<sequence>MNSEPFTNTNAEDEYSLCKTLGPDKCKTVLEAHWGGSWFNQATVTELANSGVNALRIPIGYWAFDNKDTPYVQGSAAWMDKAIEWARTAKMKVWVDLHGAPGSQNGFDNSGQSGEVSWQKGDNIERTKEVLKIMGKKYGSKKYVDVVVGIQLINEPISWGNNNFDTTYQFAVDAYWAVRQAAENKKLMVIMHDAFKGVSSWEGLPERTSAGGPESGLLGIDTHMYQCFVKEDKSLTQEKHVEKACGWATELKKSKGFLSTYVGEWSAATDICTYPDGTNTAGATCNVDGCQCQSNVDSKQWKQPMKDAVRRYMEAQLDAFEHGANGYFFWAFKGPGAWSWLNGVQQGWIPQPLDDRKFPNQCKF</sequence>
<dbReference type="PANTHER" id="PTHR31297:SF1">
    <property type="entry name" value="GLUCAN 1,3-BETA-GLUCOSIDASE I_II-RELATED"/>
    <property type="match status" value="1"/>
</dbReference>
<dbReference type="PANTHER" id="PTHR31297">
    <property type="entry name" value="GLUCAN ENDO-1,6-BETA-GLUCOSIDASE B"/>
    <property type="match status" value="1"/>
</dbReference>
<evidence type="ECO:0000256" key="7">
    <source>
        <dbReference type="ARBA" id="ARBA00023316"/>
    </source>
</evidence>
<dbReference type="Proteomes" id="UP000277580">
    <property type="component" value="Unassembled WGS sequence"/>
</dbReference>
<dbReference type="InterPro" id="IPR001547">
    <property type="entry name" value="Glyco_hydro_5"/>
</dbReference>
<evidence type="ECO:0000256" key="2">
    <source>
        <dbReference type="ARBA" id="ARBA00005641"/>
    </source>
</evidence>
<dbReference type="OrthoDB" id="62120at2759"/>
<evidence type="ECO:0000256" key="5">
    <source>
        <dbReference type="ARBA" id="ARBA00022801"/>
    </source>
</evidence>
<dbReference type="InterPro" id="IPR018087">
    <property type="entry name" value="Glyco_hydro_5_CS"/>
</dbReference>
<keyword evidence="7" id="KW-0961">Cell wall biogenesis/degradation</keyword>
<accession>A0A3N4KAT0</accession>